<gene>
    <name evidence="2" type="ORF">HPC62_04575</name>
</gene>
<proteinExistence type="predicted"/>
<organism evidence="2 3">
    <name type="scientific">Thermoleptolyngbya sichuanensis A183</name>
    <dbReference type="NCBI Taxonomy" id="2737172"/>
    <lineage>
        <taxon>Bacteria</taxon>
        <taxon>Bacillati</taxon>
        <taxon>Cyanobacteriota</taxon>
        <taxon>Cyanophyceae</taxon>
        <taxon>Oculatellales</taxon>
        <taxon>Oculatellaceae</taxon>
        <taxon>Thermoleptolyngbya</taxon>
        <taxon>Thermoleptolyngbya sichuanensis</taxon>
    </lineage>
</organism>
<protein>
    <submittedName>
        <fullName evidence="2">Uncharacterized protein</fullName>
    </submittedName>
</protein>
<dbReference type="KEGG" id="theu:HPC62_04575"/>
<dbReference type="RefSeq" id="WP_172353950.1">
    <property type="nucleotide sequence ID" value="NZ_CP053661.1"/>
</dbReference>
<evidence type="ECO:0000313" key="3">
    <source>
        <dbReference type="Proteomes" id="UP000505210"/>
    </source>
</evidence>
<keyword evidence="3" id="KW-1185">Reference proteome</keyword>
<keyword evidence="1" id="KW-0472">Membrane</keyword>
<dbReference type="Proteomes" id="UP000505210">
    <property type="component" value="Chromosome"/>
</dbReference>
<reference evidence="2 3" key="1">
    <citation type="submission" date="2020-05" db="EMBL/GenBank/DDBJ databases">
        <title>Complete genome sequence of of a novel Thermoleptolyngbya strain isolated from hot springs of Ganzi, Sichuan China.</title>
        <authorList>
            <person name="Tang J."/>
            <person name="Daroch M."/>
            <person name="Li L."/>
            <person name="Waleron K."/>
            <person name="Waleron M."/>
            <person name="Waleron M."/>
        </authorList>
    </citation>
    <scope>NUCLEOTIDE SEQUENCE [LARGE SCALE GENOMIC DNA]</scope>
    <source>
        <strain evidence="2 3">PKUAC-SCTA183</strain>
    </source>
</reference>
<dbReference type="EMBL" id="CP053661">
    <property type="protein sequence ID" value="QKD81555.1"/>
    <property type="molecule type" value="Genomic_DNA"/>
</dbReference>
<accession>A0A6M8BG20</accession>
<feature type="transmembrane region" description="Helical" evidence="1">
    <location>
        <begin position="14"/>
        <end position="35"/>
    </location>
</feature>
<name>A0A6M8BG20_9CYAN</name>
<dbReference type="AlphaFoldDB" id="A0A6M8BG20"/>
<sequence length="194" mass="21727">MAQSSGTTSCLGCLGTLFFIVFVVPSIISGLFAVFRGEASLGIKNCSFNITNGSFSCKPEITAKYQFLNITNLKVKQDEIIDAIQKFHAQVNQADCLSVYEQSSETFQKANSLPHFLMYCDAIQRNSGKTSAFEILGWEWLPSDHQANEFIRVHLWVHGQRSNREELLVWQMQGPNVQLVSHAYGLIPTQFGGR</sequence>
<evidence type="ECO:0000256" key="1">
    <source>
        <dbReference type="SAM" id="Phobius"/>
    </source>
</evidence>
<keyword evidence="1" id="KW-0812">Transmembrane</keyword>
<evidence type="ECO:0000313" key="2">
    <source>
        <dbReference type="EMBL" id="QKD81555.1"/>
    </source>
</evidence>
<keyword evidence="1" id="KW-1133">Transmembrane helix</keyword>